<dbReference type="Proteomes" id="UP000700596">
    <property type="component" value="Unassembled WGS sequence"/>
</dbReference>
<name>A0A9P9ICS9_9PLEO</name>
<reference evidence="1" key="1">
    <citation type="journal article" date="2021" name="Nat. Commun.">
        <title>Genetic determinants of endophytism in the Arabidopsis root mycobiome.</title>
        <authorList>
            <person name="Mesny F."/>
            <person name="Miyauchi S."/>
            <person name="Thiergart T."/>
            <person name="Pickel B."/>
            <person name="Atanasova L."/>
            <person name="Karlsson M."/>
            <person name="Huettel B."/>
            <person name="Barry K.W."/>
            <person name="Haridas S."/>
            <person name="Chen C."/>
            <person name="Bauer D."/>
            <person name="Andreopoulos W."/>
            <person name="Pangilinan J."/>
            <person name="LaButti K."/>
            <person name="Riley R."/>
            <person name="Lipzen A."/>
            <person name="Clum A."/>
            <person name="Drula E."/>
            <person name="Henrissat B."/>
            <person name="Kohler A."/>
            <person name="Grigoriev I.V."/>
            <person name="Martin F.M."/>
            <person name="Hacquard S."/>
        </authorList>
    </citation>
    <scope>NUCLEOTIDE SEQUENCE</scope>
    <source>
        <strain evidence="1">MPI-CAGE-CH-0243</strain>
    </source>
</reference>
<proteinExistence type="predicted"/>
<accession>A0A9P9ICS9</accession>
<gene>
    <name evidence="1" type="ORF">B0J11DRAFT_583520</name>
</gene>
<dbReference type="AlphaFoldDB" id="A0A9P9ICS9"/>
<organism evidence="1 2">
    <name type="scientific">Dendryphion nanum</name>
    <dbReference type="NCBI Taxonomy" id="256645"/>
    <lineage>
        <taxon>Eukaryota</taxon>
        <taxon>Fungi</taxon>
        <taxon>Dikarya</taxon>
        <taxon>Ascomycota</taxon>
        <taxon>Pezizomycotina</taxon>
        <taxon>Dothideomycetes</taxon>
        <taxon>Pleosporomycetidae</taxon>
        <taxon>Pleosporales</taxon>
        <taxon>Torulaceae</taxon>
        <taxon>Dendryphion</taxon>
    </lineage>
</organism>
<dbReference type="EMBL" id="JAGMWT010000014">
    <property type="protein sequence ID" value="KAH7116808.1"/>
    <property type="molecule type" value="Genomic_DNA"/>
</dbReference>
<dbReference type="OrthoDB" id="5428081at2759"/>
<keyword evidence="2" id="KW-1185">Reference proteome</keyword>
<evidence type="ECO:0000313" key="2">
    <source>
        <dbReference type="Proteomes" id="UP000700596"/>
    </source>
</evidence>
<comment type="caution">
    <text evidence="1">The sequence shown here is derived from an EMBL/GenBank/DDBJ whole genome shotgun (WGS) entry which is preliminary data.</text>
</comment>
<evidence type="ECO:0000313" key="1">
    <source>
        <dbReference type="EMBL" id="KAH7116808.1"/>
    </source>
</evidence>
<sequence>MATHMTVRRWIITIGVTAITIQGALYGANLRSDYQAKQKQKEILEATPQELITQLEAARAGLVHKKIEMEQKIFRLREEQRAKEEARKASR</sequence>
<protein>
    <submittedName>
        <fullName evidence="1">Uncharacterized protein</fullName>
    </submittedName>
</protein>